<evidence type="ECO:0000256" key="10">
    <source>
        <dbReference type="ARBA" id="ARBA00022984"/>
    </source>
</evidence>
<evidence type="ECO:0000256" key="9">
    <source>
        <dbReference type="ARBA" id="ARBA00022960"/>
    </source>
</evidence>
<comment type="caution">
    <text evidence="19">The sequence shown here is derived from an EMBL/GenBank/DDBJ whole genome shotgun (WGS) entry which is preliminary data.</text>
</comment>
<feature type="domain" description="Glycosyl transferase family 51" evidence="18">
    <location>
        <begin position="123"/>
        <end position="287"/>
    </location>
</feature>
<evidence type="ECO:0000256" key="13">
    <source>
        <dbReference type="ARBA" id="ARBA00034000"/>
    </source>
</evidence>
<organism evidence="19 20">
    <name type="scientific">Jiella flava</name>
    <dbReference type="NCBI Taxonomy" id="2816857"/>
    <lineage>
        <taxon>Bacteria</taxon>
        <taxon>Pseudomonadati</taxon>
        <taxon>Pseudomonadota</taxon>
        <taxon>Alphaproteobacteria</taxon>
        <taxon>Hyphomicrobiales</taxon>
        <taxon>Aurantimonadaceae</taxon>
        <taxon>Jiella</taxon>
    </lineage>
</organism>
<dbReference type="InterPro" id="IPR001264">
    <property type="entry name" value="Glyco_trans_51"/>
</dbReference>
<dbReference type="GO" id="GO:0009252">
    <property type="term" value="P:peptidoglycan biosynthetic process"/>
    <property type="evidence" value="ECO:0007669"/>
    <property type="project" value="UniProtKB-KW"/>
</dbReference>
<evidence type="ECO:0000256" key="1">
    <source>
        <dbReference type="ARBA" id="ARBA00004752"/>
    </source>
</evidence>
<keyword evidence="6" id="KW-0328">Glycosyltransferase</keyword>
<dbReference type="InterPro" id="IPR001460">
    <property type="entry name" value="PCN-bd_Tpept"/>
</dbReference>
<feature type="transmembrane region" description="Helical" evidence="16">
    <location>
        <begin position="64"/>
        <end position="86"/>
    </location>
</feature>
<keyword evidence="11" id="KW-0511">Multifunctional enzyme</keyword>
<keyword evidence="9" id="KW-0133">Cell shape</keyword>
<sequence>MLDDERSVHNKPNFPRKRRQPSRLIEIDAWIDSSIWRFFHAVAIWWEGVTIVSRKMRARGFNRILVELACEGLTLGLAGFVLLLALAQPAIRMTRNGLPQETNYSVLFLDKHGDEIGRRGVMRAAAVPIDEMPDNFVKAVLATEDRRFFDHFGIDFIGLVRAMTVNAQAGGVVQGGSTLTQQLAKNLFLSNERSLDRKIKEAFLALWLESHLTKRQILSMYLDRAYMGGGTFGAAAAAEFYFGKNIRDVSLAEAAMLAGLFKAPAKYAPHINLPAARARANEVLTNMVQAHFLTEGQVIAARRHPATAIDRSSTPSPDYFLDYAFDEVQRIAKKYGLKQRNFIARTTIDMNLQKLADESVEYHLRQFGKTYKVGEAAMVVLASDGSVRAIVGGRDYGVSQFNRATKALRQPGSSFKVYVYATAMQQGMTPRDTIVDSPITIGRWSPQNYGRSFHGRVTLATALARSLNVPAVKLYQKVGFANTVKTAKAMGIESPLRGDKTMALGTSEVTVMDQATAYTVFANGGMDAHRHAIEQLMDGDGKVVWDARRDLPPHHRVLSKQATKYMNEMLVGVTENGTARRAQLSMTRVGGKTGTTQSYRDGWFVGFTGNYVGAVWFGNDSFAPTNKLTGGSLPAMTWQRFMEAAHKNIELKPIPYIDDPFPAGRKTVADSGEGAAPPAATQPLSRKAQEVLATIADRLEAIKPLDPEQLASADANTGDAAPARTQ</sequence>
<dbReference type="PANTHER" id="PTHR32282">
    <property type="entry name" value="BINDING PROTEIN TRANSPEPTIDASE, PUTATIVE-RELATED"/>
    <property type="match status" value="1"/>
</dbReference>
<keyword evidence="20" id="KW-1185">Reference proteome</keyword>
<evidence type="ECO:0000259" key="17">
    <source>
        <dbReference type="Pfam" id="PF00905"/>
    </source>
</evidence>
<accession>A0A939G1H0</accession>
<evidence type="ECO:0000313" key="20">
    <source>
        <dbReference type="Proteomes" id="UP000664122"/>
    </source>
</evidence>
<feature type="domain" description="Penicillin-binding protein transpeptidase" evidence="17">
    <location>
        <begin position="377"/>
        <end position="608"/>
    </location>
</feature>
<keyword evidence="5" id="KW-0645">Protease</keyword>
<dbReference type="SUPFAM" id="SSF53955">
    <property type="entry name" value="Lysozyme-like"/>
    <property type="match status" value="1"/>
</dbReference>
<evidence type="ECO:0000256" key="8">
    <source>
        <dbReference type="ARBA" id="ARBA00022801"/>
    </source>
</evidence>
<feature type="region of interest" description="Disordered" evidence="15">
    <location>
        <begin position="704"/>
        <end position="726"/>
    </location>
</feature>
<dbReference type="InterPro" id="IPR012338">
    <property type="entry name" value="Beta-lactam/transpept-like"/>
</dbReference>
<dbReference type="InterPro" id="IPR036950">
    <property type="entry name" value="PBP_transglycosylase"/>
</dbReference>
<evidence type="ECO:0000256" key="4">
    <source>
        <dbReference type="ARBA" id="ARBA00022645"/>
    </source>
</evidence>
<keyword evidence="4" id="KW-0121">Carboxypeptidase</keyword>
<evidence type="ECO:0000256" key="7">
    <source>
        <dbReference type="ARBA" id="ARBA00022679"/>
    </source>
</evidence>
<evidence type="ECO:0000256" key="16">
    <source>
        <dbReference type="SAM" id="Phobius"/>
    </source>
</evidence>
<feature type="region of interest" description="Disordered" evidence="15">
    <location>
        <begin position="665"/>
        <end position="687"/>
    </location>
</feature>
<evidence type="ECO:0000256" key="2">
    <source>
        <dbReference type="ARBA" id="ARBA00007090"/>
    </source>
</evidence>
<dbReference type="EMBL" id="JAFMPP010000009">
    <property type="protein sequence ID" value="MBO0663299.1"/>
    <property type="molecule type" value="Genomic_DNA"/>
</dbReference>
<dbReference type="GO" id="GO:0009002">
    <property type="term" value="F:serine-type D-Ala-D-Ala carboxypeptidase activity"/>
    <property type="evidence" value="ECO:0007669"/>
    <property type="project" value="UniProtKB-EC"/>
</dbReference>
<reference evidence="19" key="1">
    <citation type="submission" date="2021-03" db="EMBL/GenBank/DDBJ databases">
        <title>Whole genome sequence of Jiella sp. CQZ9-1.</title>
        <authorList>
            <person name="Tuo L."/>
        </authorList>
    </citation>
    <scope>NUCLEOTIDE SEQUENCE</scope>
    <source>
        <strain evidence="19">CQZ9-1</strain>
    </source>
</reference>
<evidence type="ECO:0000256" key="3">
    <source>
        <dbReference type="ARBA" id="ARBA00007739"/>
    </source>
</evidence>
<dbReference type="GO" id="GO:0006508">
    <property type="term" value="P:proteolysis"/>
    <property type="evidence" value="ECO:0007669"/>
    <property type="project" value="UniProtKB-KW"/>
</dbReference>
<comment type="catalytic activity">
    <reaction evidence="13">
        <text>Preferential cleavage: (Ac)2-L-Lys-D-Ala-|-D-Ala. Also transpeptidation of peptidyl-alanyl moieties that are N-acyl substituents of D-alanine.</text>
        <dbReference type="EC" id="3.4.16.4"/>
    </reaction>
</comment>
<dbReference type="GO" id="GO:0008360">
    <property type="term" value="P:regulation of cell shape"/>
    <property type="evidence" value="ECO:0007669"/>
    <property type="project" value="UniProtKB-KW"/>
</dbReference>
<dbReference type="GO" id="GO:0008955">
    <property type="term" value="F:peptidoglycan glycosyltransferase activity"/>
    <property type="evidence" value="ECO:0007669"/>
    <property type="project" value="UniProtKB-EC"/>
</dbReference>
<evidence type="ECO:0000256" key="5">
    <source>
        <dbReference type="ARBA" id="ARBA00022670"/>
    </source>
</evidence>
<comment type="pathway">
    <text evidence="1">Cell wall biogenesis; peptidoglycan biosynthesis.</text>
</comment>
<proteinExistence type="inferred from homology"/>
<evidence type="ECO:0000256" key="15">
    <source>
        <dbReference type="SAM" id="MobiDB-lite"/>
    </source>
</evidence>
<comment type="similarity">
    <text evidence="2">In the C-terminal section; belongs to the transpeptidase family.</text>
</comment>
<keyword evidence="10" id="KW-0573">Peptidoglycan synthesis</keyword>
<dbReference type="Pfam" id="PF00905">
    <property type="entry name" value="Transpeptidase"/>
    <property type="match status" value="1"/>
</dbReference>
<dbReference type="Gene3D" id="1.10.3810.10">
    <property type="entry name" value="Biosynthetic peptidoglycan transglycosylase-like"/>
    <property type="match status" value="1"/>
</dbReference>
<evidence type="ECO:0000256" key="6">
    <source>
        <dbReference type="ARBA" id="ARBA00022676"/>
    </source>
</evidence>
<protein>
    <submittedName>
        <fullName evidence="19">PBP1A family penicillin-binding protein</fullName>
    </submittedName>
</protein>
<keyword evidence="7" id="KW-0808">Transferase</keyword>
<dbReference type="InterPro" id="IPR050396">
    <property type="entry name" value="Glycosyltr_51/Transpeptidase"/>
</dbReference>
<keyword evidence="16" id="KW-0812">Transmembrane</keyword>
<dbReference type="SUPFAM" id="SSF56601">
    <property type="entry name" value="beta-lactamase/transpeptidase-like"/>
    <property type="match status" value="1"/>
</dbReference>
<dbReference type="Gene3D" id="3.40.710.10">
    <property type="entry name" value="DD-peptidase/beta-lactamase superfamily"/>
    <property type="match status" value="1"/>
</dbReference>
<dbReference type="Proteomes" id="UP000664122">
    <property type="component" value="Unassembled WGS sequence"/>
</dbReference>
<evidence type="ECO:0000256" key="11">
    <source>
        <dbReference type="ARBA" id="ARBA00023268"/>
    </source>
</evidence>
<dbReference type="GO" id="GO:0030288">
    <property type="term" value="C:outer membrane-bounded periplasmic space"/>
    <property type="evidence" value="ECO:0007669"/>
    <property type="project" value="TreeGrafter"/>
</dbReference>
<dbReference type="PANTHER" id="PTHR32282:SF33">
    <property type="entry name" value="PEPTIDOGLYCAN GLYCOSYLTRANSFERASE"/>
    <property type="match status" value="1"/>
</dbReference>
<dbReference type="Pfam" id="PF00912">
    <property type="entry name" value="Transgly"/>
    <property type="match status" value="1"/>
</dbReference>
<evidence type="ECO:0000313" key="19">
    <source>
        <dbReference type="EMBL" id="MBO0663299.1"/>
    </source>
</evidence>
<gene>
    <name evidence="19" type="ORF">J1C48_11980</name>
</gene>
<keyword evidence="16" id="KW-1133">Transmembrane helix</keyword>
<dbReference type="GO" id="GO:0008658">
    <property type="term" value="F:penicillin binding"/>
    <property type="evidence" value="ECO:0007669"/>
    <property type="project" value="InterPro"/>
</dbReference>
<name>A0A939G1H0_9HYPH</name>
<keyword evidence="12" id="KW-0961">Cell wall biogenesis/degradation</keyword>
<dbReference type="NCBIfam" id="TIGR02074">
    <property type="entry name" value="PBP_1a_fam"/>
    <property type="match status" value="1"/>
</dbReference>
<evidence type="ECO:0000256" key="12">
    <source>
        <dbReference type="ARBA" id="ARBA00023316"/>
    </source>
</evidence>
<comment type="similarity">
    <text evidence="3">In the N-terminal section; belongs to the glycosyltransferase 51 family.</text>
</comment>
<dbReference type="GO" id="GO:0071555">
    <property type="term" value="P:cell wall organization"/>
    <property type="evidence" value="ECO:0007669"/>
    <property type="project" value="UniProtKB-KW"/>
</dbReference>
<dbReference type="AlphaFoldDB" id="A0A939G1H0"/>
<dbReference type="InterPro" id="IPR023346">
    <property type="entry name" value="Lysozyme-like_dom_sf"/>
</dbReference>
<comment type="catalytic activity">
    <reaction evidence="14">
        <text>[GlcNAc-(1-&gt;4)-Mur2Ac(oyl-L-Ala-gamma-D-Glu-L-Lys-D-Ala-D-Ala)](n)-di-trans,octa-cis-undecaprenyl diphosphate + beta-D-GlcNAc-(1-&gt;4)-Mur2Ac(oyl-L-Ala-gamma-D-Glu-L-Lys-D-Ala-D-Ala)-di-trans,octa-cis-undecaprenyl diphosphate = [GlcNAc-(1-&gt;4)-Mur2Ac(oyl-L-Ala-gamma-D-Glu-L-Lys-D-Ala-D-Ala)](n+1)-di-trans,octa-cis-undecaprenyl diphosphate + di-trans,octa-cis-undecaprenyl diphosphate + H(+)</text>
        <dbReference type="Rhea" id="RHEA:23708"/>
        <dbReference type="Rhea" id="RHEA-COMP:9602"/>
        <dbReference type="Rhea" id="RHEA-COMP:9603"/>
        <dbReference type="ChEBI" id="CHEBI:15378"/>
        <dbReference type="ChEBI" id="CHEBI:58405"/>
        <dbReference type="ChEBI" id="CHEBI:60033"/>
        <dbReference type="ChEBI" id="CHEBI:78435"/>
        <dbReference type="EC" id="2.4.99.28"/>
    </reaction>
</comment>
<dbReference type="FunFam" id="1.10.3810.10:FF:000001">
    <property type="entry name" value="Penicillin-binding protein 1A"/>
    <property type="match status" value="1"/>
</dbReference>
<evidence type="ECO:0000256" key="14">
    <source>
        <dbReference type="ARBA" id="ARBA00049902"/>
    </source>
</evidence>
<evidence type="ECO:0000259" key="18">
    <source>
        <dbReference type="Pfam" id="PF00912"/>
    </source>
</evidence>
<keyword evidence="16" id="KW-0472">Membrane</keyword>
<keyword evidence="8" id="KW-0378">Hydrolase</keyword>